<evidence type="ECO:0000313" key="1">
    <source>
        <dbReference type="EMBL" id="KPU62121.1"/>
    </source>
</evidence>
<proteinExistence type="predicted"/>
<name>A0A0N8NY63_PSEFL</name>
<gene>
    <name evidence="1" type="ORF">AN403_6167</name>
</gene>
<accession>A0A0N8NY63</accession>
<comment type="caution">
    <text evidence="1">The sequence shown here is derived from an EMBL/GenBank/DDBJ whole genome shotgun (WGS) entry which is preliminary data.</text>
</comment>
<dbReference type="EMBL" id="LJXB01000031">
    <property type="protein sequence ID" value="KPU62121.1"/>
    <property type="molecule type" value="Genomic_DNA"/>
</dbReference>
<reference evidence="1 2" key="1">
    <citation type="submission" date="2015-09" db="EMBL/GenBank/DDBJ databases">
        <authorList>
            <consortium name="Swine Surveillance"/>
        </authorList>
    </citation>
    <scope>NUCLEOTIDE SEQUENCE [LARGE SCALE GENOMIC DNA]</scope>
    <source>
        <strain evidence="1 2">S613</strain>
    </source>
</reference>
<sequence>MGQRTRLRMPRQYGVCGGTRLLVSAAAGRLRRVGPSSICSVSASDSIETTERRNRNGGKAAPITPRLSSWISRMRLDAGVEQRLYKISDDQMGFRLLGRLRFQRLVSLKLSSQAPARTTIRMLDKAGVSEKIFEAVNRKLDCHGCCRTAPHLRGQVARCDAAPPLLGAVGSAFCNLRASLFVP</sequence>
<protein>
    <submittedName>
        <fullName evidence="1">Uncharacterized protein</fullName>
    </submittedName>
</protein>
<dbReference type="Proteomes" id="UP000050349">
    <property type="component" value="Unassembled WGS sequence"/>
</dbReference>
<organism evidence="1 2">
    <name type="scientific">Pseudomonas fluorescens</name>
    <dbReference type="NCBI Taxonomy" id="294"/>
    <lineage>
        <taxon>Bacteria</taxon>
        <taxon>Pseudomonadati</taxon>
        <taxon>Pseudomonadota</taxon>
        <taxon>Gammaproteobacteria</taxon>
        <taxon>Pseudomonadales</taxon>
        <taxon>Pseudomonadaceae</taxon>
        <taxon>Pseudomonas</taxon>
    </lineage>
</organism>
<dbReference type="AlphaFoldDB" id="A0A0N8NY63"/>
<dbReference type="PATRIC" id="fig|294.162.peg.90"/>
<evidence type="ECO:0000313" key="2">
    <source>
        <dbReference type="Proteomes" id="UP000050349"/>
    </source>
</evidence>